<evidence type="ECO:0000256" key="4">
    <source>
        <dbReference type="ARBA" id="ARBA00022723"/>
    </source>
</evidence>
<dbReference type="RefSeq" id="WP_109692330.1">
    <property type="nucleotide sequence ID" value="NZ_QGDD01000001.1"/>
</dbReference>
<gene>
    <name evidence="10" type="ORF">DJ010_04255</name>
</gene>
<keyword evidence="5" id="KW-0560">Oxidoreductase</keyword>
<evidence type="ECO:0000256" key="2">
    <source>
        <dbReference type="ARBA" id="ARBA00022630"/>
    </source>
</evidence>
<dbReference type="InterPro" id="IPR006058">
    <property type="entry name" value="2Fe2S_fd_BS"/>
</dbReference>
<evidence type="ECO:0000256" key="3">
    <source>
        <dbReference type="ARBA" id="ARBA00022714"/>
    </source>
</evidence>
<feature type="domain" description="FAD-binding FR-type" evidence="9">
    <location>
        <begin position="1"/>
        <end position="100"/>
    </location>
</feature>
<keyword evidence="4" id="KW-0479">Metal-binding</keyword>
<dbReference type="CDD" id="cd06185">
    <property type="entry name" value="PDR_like"/>
    <property type="match status" value="1"/>
</dbReference>
<sequence length="311" mass="33391">MSLLVRSLTLEAAGVLSVELVDPAGAELPAWEPGAHLDLKLPGGLSRQYSLCGDPADRRRYRLGILREETGRGGSAYVHDTLRPGHTVEHAGPRNHFRLEPAPSYVFVAGGIGITPILPMLASATAAGAEWTLLYGGRSAASMAFVDELAAYDDRVTLWPQDTHGLLDLDGLLAEPRPDTLVYCCGPEPLLAAVEERTAGWPRGALHLERFSAPVVERDPSAENAAELVLADSGRTLLVPPDRSILDVLDEQGVPVLSDCRDGICGSCEVKVVEGEVDHRDYVLTDPEKEANTCMMVCVSRARSARLVLGL</sequence>
<proteinExistence type="predicted"/>
<name>A0A316TYB1_9ACTN</name>
<dbReference type="PROSITE" id="PS51085">
    <property type="entry name" value="2FE2S_FER_2"/>
    <property type="match status" value="1"/>
</dbReference>
<dbReference type="InterPro" id="IPR036010">
    <property type="entry name" value="2Fe-2S_ferredoxin-like_sf"/>
</dbReference>
<evidence type="ECO:0000259" key="9">
    <source>
        <dbReference type="PROSITE" id="PS51384"/>
    </source>
</evidence>
<dbReference type="PRINTS" id="PR00409">
    <property type="entry name" value="PHDIOXRDTASE"/>
</dbReference>
<dbReference type="InterPro" id="IPR001041">
    <property type="entry name" value="2Fe-2S_ferredoxin-type"/>
</dbReference>
<dbReference type="InterPro" id="IPR017938">
    <property type="entry name" value="Riboflavin_synthase-like_b-brl"/>
</dbReference>
<dbReference type="GO" id="GO:0046872">
    <property type="term" value="F:metal ion binding"/>
    <property type="evidence" value="ECO:0007669"/>
    <property type="project" value="UniProtKB-KW"/>
</dbReference>
<dbReference type="InterPro" id="IPR039261">
    <property type="entry name" value="FNR_nucleotide-bd"/>
</dbReference>
<dbReference type="Pfam" id="PF00111">
    <property type="entry name" value="Fer2"/>
    <property type="match status" value="1"/>
</dbReference>
<feature type="domain" description="2Fe-2S ferredoxin-type" evidence="8">
    <location>
        <begin position="224"/>
        <end position="311"/>
    </location>
</feature>
<dbReference type="PROSITE" id="PS51384">
    <property type="entry name" value="FAD_FR"/>
    <property type="match status" value="1"/>
</dbReference>
<comment type="cofactor">
    <cofactor evidence="1">
        <name>FAD</name>
        <dbReference type="ChEBI" id="CHEBI:57692"/>
    </cofactor>
</comment>
<evidence type="ECO:0000256" key="5">
    <source>
        <dbReference type="ARBA" id="ARBA00023002"/>
    </source>
</evidence>
<keyword evidence="7" id="KW-0411">Iron-sulfur</keyword>
<dbReference type="EMBL" id="QGDD01000001">
    <property type="protein sequence ID" value="PWN04826.1"/>
    <property type="molecule type" value="Genomic_DNA"/>
</dbReference>
<dbReference type="OrthoDB" id="3807506at2"/>
<dbReference type="SUPFAM" id="SSF63380">
    <property type="entry name" value="Riboflavin synthase domain-like"/>
    <property type="match status" value="1"/>
</dbReference>
<dbReference type="Proteomes" id="UP000245507">
    <property type="component" value="Unassembled WGS sequence"/>
</dbReference>
<keyword evidence="3" id="KW-0001">2Fe-2S</keyword>
<accession>A0A316TYB1</accession>
<evidence type="ECO:0000256" key="7">
    <source>
        <dbReference type="ARBA" id="ARBA00023014"/>
    </source>
</evidence>
<dbReference type="PANTHER" id="PTHR47354:SF1">
    <property type="entry name" value="CARNITINE MONOOXYGENASE REDUCTASE SUBUNIT"/>
    <property type="match status" value="1"/>
</dbReference>
<dbReference type="PANTHER" id="PTHR47354">
    <property type="entry name" value="NADH OXIDOREDUCTASE HCR"/>
    <property type="match status" value="1"/>
</dbReference>
<dbReference type="Gene3D" id="3.40.50.80">
    <property type="entry name" value="Nucleotide-binding domain of ferredoxin-NADP reductase (FNR) module"/>
    <property type="match status" value="1"/>
</dbReference>
<dbReference type="InterPro" id="IPR001433">
    <property type="entry name" value="OxRdtase_FAD/NAD-bd"/>
</dbReference>
<dbReference type="GO" id="GO:0016491">
    <property type="term" value="F:oxidoreductase activity"/>
    <property type="evidence" value="ECO:0007669"/>
    <property type="project" value="UniProtKB-KW"/>
</dbReference>
<keyword evidence="6" id="KW-0408">Iron</keyword>
<dbReference type="Gene3D" id="2.40.30.10">
    <property type="entry name" value="Translation factors"/>
    <property type="match status" value="1"/>
</dbReference>
<dbReference type="GO" id="GO:0051537">
    <property type="term" value="F:2 iron, 2 sulfur cluster binding"/>
    <property type="evidence" value="ECO:0007669"/>
    <property type="project" value="UniProtKB-KW"/>
</dbReference>
<evidence type="ECO:0000313" key="10">
    <source>
        <dbReference type="EMBL" id="PWN04826.1"/>
    </source>
</evidence>
<evidence type="ECO:0000256" key="6">
    <source>
        <dbReference type="ARBA" id="ARBA00023004"/>
    </source>
</evidence>
<evidence type="ECO:0000256" key="1">
    <source>
        <dbReference type="ARBA" id="ARBA00001974"/>
    </source>
</evidence>
<dbReference type="SUPFAM" id="SSF52343">
    <property type="entry name" value="Ferredoxin reductase-like, C-terminal NADP-linked domain"/>
    <property type="match status" value="1"/>
</dbReference>
<dbReference type="SUPFAM" id="SSF54292">
    <property type="entry name" value="2Fe-2S ferredoxin-like"/>
    <property type="match status" value="1"/>
</dbReference>
<keyword evidence="11" id="KW-1185">Reference proteome</keyword>
<comment type="caution">
    <text evidence="10">The sequence shown here is derived from an EMBL/GenBank/DDBJ whole genome shotgun (WGS) entry which is preliminary data.</text>
</comment>
<dbReference type="InterPro" id="IPR012675">
    <property type="entry name" value="Beta-grasp_dom_sf"/>
</dbReference>
<reference evidence="10 11" key="1">
    <citation type="submission" date="2018-05" db="EMBL/GenBank/DDBJ databases">
        <title>Nocardioides silvaticus genome.</title>
        <authorList>
            <person name="Li C."/>
            <person name="Wang G."/>
        </authorList>
    </citation>
    <scope>NUCLEOTIDE SEQUENCE [LARGE SCALE GENOMIC DNA]</scope>
    <source>
        <strain evidence="10 11">CCTCC AB 2018079</strain>
    </source>
</reference>
<dbReference type="AlphaFoldDB" id="A0A316TYB1"/>
<protein>
    <submittedName>
        <fullName evidence="10">Oxidoreductase</fullName>
    </submittedName>
</protein>
<dbReference type="InterPro" id="IPR050415">
    <property type="entry name" value="MRET"/>
</dbReference>
<keyword evidence="2" id="KW-0285">Flavoprotein</keyword>
<dbReference type="CDD" id="cd00207">
    <property type="entry name" value="fer2"/>
    <property type="match status" value="1"/>
</dbReference>
<dbReference type="InterPro" id="IPR017927">
    <property type="entry name" value="FAD-bd_FR_type"/>
</dbReference>
<dbReference type="Gene3D" id="3.10.20.30">
    <property type="match status" value="1"/>
</dbReference>
<organism evidence="10 11">
    <name type="scientific">Nocardioides silvaticus</name>
    <dbReference type="NCBI Taxonomy" id="2201891"/>
    <lineage>
        <taxon>Bacteria</taxon>
        <taxon>Bacillati</taxon>
        <taxon>Actinomycetota</taxon>
        <taxon>Actinomycetes</taxon>
        <taxon>Propionibacteriales</taxon>
        <taxon>Nocardioidaceae</taxon>
        <taxon>Nocardioides</taxon>
    </lineage>
</organism>
<evidence type="ECO:0000259" key="8">
    <source>
        <dbReference type="PROSITE" id="PS51085"/>
    </source>
</evidence>
<dbReference type="Pfam" id="PF00175">
    <property type="entry name" value="NAD_binding_1"/>
    <property type="match status" value="1"/>
</dbReference>
<dbReference type="PROSITE" id="PS00197">
    <property type="entry name" value="2FE2S_FER_1"/>
    <property type="match status" value="1"/>
</dbReference>
<evidence type="ECO:0000313" key="11">
    <source>
        <dbReference type="Proteomes" id="UP000245507"/>
    </source>
</evidence>